<comment type="caution">
    <text evidence="1">The sequence shown here is derived from an EMBL/GenBank/DDBJ whole genome shotgun (WGS) entry which is preliminary data.</text>
</comment>
<keyword evidence="2" id="KW-1185">Reference proteome</keyword>
<organism evidence="1 2">
    <name type="scientific">Clitoria ternatea</name>
    <name type="common">Butterfly pea</name>
    <dbReference type="NCBI Taxonomy" id="43366"/>
    <lineage>
        <taxon>Eukaryota</taxon>
        <taxon>Viridiplantae</taxon>
        <taxon>Streptophyta</taxon>
        <taxon>Embryophyta</taxon>
        <taxon>Tracheophyta</taxon>
        <taxon>Spermatophyta</taxon>
        <taxon>Magnoliopsida</taxon>
        <taxon>eudicotyledons</taxon>
        <taxon>Gunneridae</taxon>
        <taxon>Pentapetalae</taxon>
        <taxon>rosids</taxon>
        <taxon>fabids</taxon>
        <taxon>Fabales</taxon>
        <taxon>Fabaceae</taxon>
        <taxon>Papilionoideae</taxon>
        <taxon>50 kb inversion clade</taxon>
        <taxon>NPAAA clade</taxon>
        <taxon>indigoferoid/millettioid clade</taxon>
        <taxon>Phaseoleae</taxon>
        <taxon>Clitoria</taxon>
    </lineage>
</organism>
<reference evidence="1 2" key="1">
    <citation type="submission" date="2024-01" db="EMBL/GenBank/DDBJ databases">
        <title>The genomes of 5 underutilized Papilionoideae crops provide insights into root nodulation and disease resistance.</title>
        <authorList>
            <person name="Yuan L."/>
        </authorList>
    </citation>
    <scope>NUCLEOTIDE SEQUENCE [LARGE SCALE GENOMIC DNA]</scope>
    <source>
        <strain evidence="1">LY-2023</strain>
        <tissue evidence="1">Leaf</tissue>
    </source>
</reference>
<dbReference type="AlphaFoldDB" id="A0AAN9FB37"/>
<evidence type="ECO:0000313" key="2">
    <source>
        <dbReference type="Proteomes" id="UP001359559"/>
    </source>
</evidence>
<dbReference type="EMBL" id="JAYKXN010000007">
    <property type="protein sequence ID" value="KAK7272164.1"/>
    <property type="molecule type" value="Genomic_DNA"/>
</dbReference>
<evidence type="ECO:0000313" key="1">
    <source>
        <dbReference type="EMBL" id="KAK7272164.1"/>
    </source>
</evidence>
<protein>
    <submittedName>
        <fullName evidence="1">Uncharacterized protein</fullName>
    </submittedName>
</protein>
<proteinExistence type="predicted"/>
<dbReference type="Proteomes" id="UP001359559">
    <property type="component" value="Unassembled WGS sequence"/>
</dbReference>
<gene>
    <name evidence="1" type="ORF">RJT34_28596</name>
</gene>
<accession>A0AAN9FB37</accession>
<name>A0AAN9FB37_CLITE</name>
<sequence>MKILIIPITLNWKQSRHDDHSPMNLSPLPLSVLHVQALGSSLFTNPTTKPSGEDKAGVDVLNMTGLARLKRKAMVGGRQFIIGGGGVLGVGEDDDDE</sequence>